<comment type="subcellular location">
    <subcellularLocation>
        <location evidence="1">Cell membrane</location>
        <topology evidence="1">Multi-pass membrane protein</topology>
    </subcellularLocation>
</comment>
<evidence type="ECO:0000256" key="2">
    <source>
        <dbReference type="ARBA" id="ARBA00022475"/>
    </source>
</evidence>
<feature type="domain" description="ABC3 transporter permease C-terminal" evidence="7">
    <location>
        <begin position="41"/>
        <end position="105"/>
    </location>
</feature>
<protein>
    <submittedName>
        <fullName evidence="8">FtsX-like permease family protein</fullName>
    </submittedName>
</protein>
<gene>
    <name evidence="8" type="ORF">ACFPCY_14365</name>
</gene>
<accession>A0ABV9U077</accession>
<evidence type="ECO:0000259" key="7">
    <source>
        <dbReference type="Pfam" id="PF02687"/>
    </source>
</evidence>
<dbReference type="RefSeq" id="WP_378255245.1">
    <property type="nucleotide sequence ID" value="NZ_JBHSIT010000004.1"/>
</dbReference>
<evidence type="ECO:0000256" key="4">
    <source>
        <dbReference type="ARBA" id="ARBA00022989"/>
    </source>
</evidence>
<evidence type="ECO:0000256" key="3">
    <source>
        <dbReference type="ARBA" id="ARBA00022692"/>
    </source>
</evidence>
<keyword evidence="5 6" id="KW-0472">Membrane</keyword>
<proteinExistence type="predicted"/>
<dbReference type="EMBL" id="JBHSIT010000004">
    <property type="protein sequence ID" value="MFC4908512.1"/>
    <property type="molecule type" value="Genomic_DNA"/>
</dbReference>
<dbReference type="Pfam" id="PF02687">
    <property type="entry name" value="FtsX"/>
    <property type="match status" value="1"/>
</dbReference>
<keyword evidence="9" id="KW-1185">Reference proteome</keyword>
<evidence type="ECO:0000256" key="5">
    <source>
        <dbReference type="ARBA" id="ARBA00023136"/>
    </source>
</evidence>
<dbReference type="Proteomes" id="UP001595872">
    <property type="component" value="Unassembled WGS sequence"/>
</dbReference>
<evidence type="ECO:0000313" key="8">
    <source>
        <dbReference type="EMBL" id="MFC4908512.1"/>
    </source>
</evidence>
<comment type="caution">
    <text evidence="8">The sequence shown here is derived from an EMBL/GenBank/DDBJ whole genome shotgun (WGS) entry which is preliminary data.</text>
</comment>
<sequence length="116" mass="11892">MSAVRSALGNEQRGITVVTTSEWTAAVSDRQAEQTRIGLLVMIGIAAAYGAIGTVATAATAISGRRRELGLLRRIGTTRPQAAWFVCHEYALLLVSGALTAAGAAGVVLVGVLQAA</sequence>
<evidence type="ECO:0000256" key="6">
    <source>
        <dbReference type="SAM" id="Phobius"/>
    </source>
</evidence>
<keyword evidence="4 6" id="KW-1133">Transmembrane helix</keyword>
<feature type="transmembrane region" description="Helical" evidence="6">
    <location>
        <begin position="37"/>
        <end position="62"/>
    </location>
</feature>
<keyword evidence="3 6" id="KW-0812">Transmembrane</keyword>
<name>A0ABV9U077_9ACTN</name>
<reference evidence="9" key="1">
    <citation type="journal article" date="2019" name="Int. J. Syst. Evol. Microbiol.">
        <title>The Global Catalogue of Microorganisms (GCM) 10K type strain sequencing project: providing services to taxonomists for standard genome sequencing and annotation.</title>
        <authorList>
            <consortium name="The Broad Institute Genomics Platform"/>
            <consortium name="The Broad Institute Genome Sequencing Center for Infectious Disease"/>
            <person name="Wu L."/>
            <person name="Ma J."/>
        </authorList>
    </citation>
    <scope>NUCLEOTIDE SEQUENCE [LARGE SCALE GENOMIC DNA]</scope>
    <source>
        <strain evidence="9">KLKA75</strain>
    </source>
</reference>
<dbReference type="InterPro" id="IPR003838">
    <property type="entry name" value="ABC3_permease_C"/>
</dbReference>
<keyword evidence="2" id="KW-1003">Cell membrane</keyword>
<evidence type="ECO:0000313" key="9">
    <source>
        <dbReference type="Proteomes" id="UP001595872"/>
    </source>
</evidence>
<organism evidence="8 9">
    <name type="scientific">Actinomadura gamaensis</name>
    <dbReference type="NCBI Taxonomy" id="1763541"/>
    <lineage>
        <taxon>Bacteria</taxon>
        <taxon>Bacillati</taxon>
        <taxon>Actinomycetota</taxon>
        <taxon>Actinomycetes</taxon>
        <taxon>Streptosporangiales</taxon>
        <taxon>Thermomonosporaceae</taxon>
        <taxon>Actinomadura</taxon>
    </lineage>
</organism>
<feature type="transmembrane region" description="Helical" evidence="6">
    <location>
        <begin position="83"/>
        <end position="113"/>
    </location>
</feature>
<evidence type="ECO:0000256" key="1">
    <source>
        <dbReference type="ARBA" id="ARBA00004651"/>
    </source>
</evidence>